<accession>A0A0D5ZCM6</accession>
<sequence length="61" mass="7242">MNNVVVCTDNSYTWRNKLTIGKEYEVIRSFPDPHADYSMFEIKCDDSEVSVYRANRFKEQT</sequence>
<name>A0A0D5ZCM6_PAEPS</name>
<proteinExistence type="predicted"/>
<dbReference type="KEGG" id="ppm:PPSC2_26790"/>
<protein>
    <submittedName>
        <fullName evidence="1">Uncharacterized protein</fullName>
    </submittedName>
</protein>
<dbReference type="HOGENOM" id="CLU_2918389_0_0_9"/>
<organism evidence="1 2">
    <name type="scientific">Paenibacillus polymyxa (strain SC2)</name>
    <name type="common">Bacillus polymyxa</name>
    <dbReference type="NCBI Taxonomy" id="886882"/>
    <lineage>
        <taxon>Bacteria</taxon>
        <taxon>Bacillati</taxon>
        <taxon>Bacillota</taxon>
        <taxon>Bacilli</taxon>
        <taxon>Bacillales</taxon>
        <taxon>Paenibacillaceae</taxon>
        <taxon>Paenibacillus</taxon>
    </lineage>
</organism>
<geneLocation type="plasmid" evidence="1 2">
    <name>pSC2</name>
</geneLocation>
<reference evidence="1 2" key="1">
    <citation type="journal article" date="2011" name="J. Bacteriol.">
        <title>Complete genome sequence of Paenibacillus polymyxa SC2, a strain of plant growth-promoting Rhizobacterium with broad-spectrum antimicrobial activity.</title>
        <authorList>
            <person name="Ma M."/>
            <person name="Wang C."/>
            <person name="Ding Y."/>
            <person name="Li L."/>
            <person name="Shen D."/>
            <person name="Jiang X."/>
            <person name="Guan D."/>
            <person name="Cao F."/>
            <person name="Chen H."/>
            <person name="Feng R."/>
            <person name="Wang X."/>
            <person name="Ge Y."/>
            <person name="Yao L."/>
            <person name="Bing X."/>
            <person name="Yang X."/>
            <person name="Li J."/>
            <person name="Du B."/>
        </authorList>
    </citation>
    <scope>NUCLEOTIDE SEQUENCE [LARGE SCALE GENOMIC DNA]</scope>
    <source>
        <strain evidence="1 2">SC2</strain>
        <plasmid evidence="2">pSC2</plasmid>
    </source>
</reference>
<gene>
    <name evidence="1" type="ORF">PPSC2_26790</name>
</gene>
<dbReference type="EMBL" id="CP002214">
    <property type="protein sequence ID" value="AKA44363.1"/>
    <property type="molecule type" value="Genomic_DNA"/>
</dbReference>
<evidence type="ECO:0000313" key="1">
    <source>
        <dbReference type="EMBL" id="AKA44363.1"/>
    </source>
</evidence>
<dbReference type="Proteomes" id="UP000006868">
    <property type="component" value="Plasmid pSC2"/>
</dbReference>
<keyword evidence="1" id="KW-0614">Plasmid</keyword>
<evidence type="ECO:0000313" key="2">
    <source>
        <dbReference type="Proteomes" id="UP000006868"/>
    </source>
</evidence>
<dbReference type="AlphaFoldDB" id="A0A0D5ZCM6"/>
<dbReference type="PATRIC" id="fig|886882.15.peg.5663"/>